<organism evidence="1">
    <name type="scientific">marine metagenome</name>
    <dbReference type="NCBI Taxonomy" id="408172"/>
    <lineage>
        <taxon>unclassified sequences</taxon>
        <taxon>metagenomes</taxon>
        <taxon>ecological metagenomes</taxon>
    </lineage>
</organism>
<proteinExistence type="predicted"/>
<evidence type="ECO:0000313" key="1">
    <source>
        <dbReference type="EMBL" id="SVB29004.1"/>
    </source>
</evidence>
<protein>
    <submittedName>
        <fullName evidence="1">Uncharacterized protein</fullName>
    </submittedName>
</protein>
<accession>A0A382CT52</accession>
<dbReference type="InterPro" id="IPR036514">
    <property type="entry name" value="SGNH_hydro_sf"/>
</dbReference>
<name>A0A382CT52_9ZZZZ</name>
<dbReference type="AlphaFoldDB" id="A0A382CT52"/>
<reference evidence="1" key="1">
    <citation type="submission" date="2018-05" db="EMBL/GenBank/DDBJ databases">
        <authorList>
            <person name="Lanie J.A."/>
            <person name="Ng W.-L."/>
            <person name="Kazmierczak K.M."/>
            <person name="Andrzejewski T.M."/>
            <person name="Davidsen T.M."/>
            <person name="Wayne K.J."/>
            <person name="Tettelin H."/>
            <person name="Glass J.I."/>
            <person name="Rusch D."/>
            <person name="Podicherti R."/>
            <person name="Tsui H.-C.T."/>
            <person name="Winkler M.E."/>
        </authorList>
    </citation>
    <scope>NUCLEOTIDE SEQUENCE</scope>
</reference>
<dbReference type="EMBL" id="UINC01035883">
    <property type="protein sequence ID" value="SVB29004.1"/>
    <property type="molecule type" value="Genomic_DNA"/>
</dbReference>
<dbReference type="Gene3D" id="3.40.50.1110">
    <property type="entry name" value="SGNH hydrolase"/>
    <property type="match status" value="1"/>
</dbReference>
<sequence>MSTENIRRSFSQKLADKLNCQLVNVALSAASNEYIFHSLVDLIANVYKYQEIHSILVVWTSDTRMTWKCNDTTYIIHPSFATALEDVYKKPHVIRDQKSMYISADTNHLAGDLSRSITFFTRHVIDPVELAKKRSHYEICLKALCDQNNIRLIQCHVSDFEKFGTWAEESRHPNADEHEKIADILYKGYY</sequence>
<gene>
    <name evidence="1" type="ORF">METZ01_LOCUS181858</name>
</gene>